<sequence>MKDIFRILTVGALILALLFTLSGLGFAQFQGGGRWGGGKGAGYGRGPGTPNCPNYPGYQNRGQNRPNYPGWNCPRGSNFQTPASPPASPPSQTPESQIGK</sequence>
<feature type="compositionally biased region" description="Gly residues" evidence="1">
    <location>
        <begin position="35"/>
        <end position="47"/>
    </location>
</feature>
<comment type="caution">
    <text evidence="2">The sequence shown here is derived from an EMBL/GenBank/DDBJ whole genome shotgun (WGS) entry which is preliminary data.</text>
</comment>
<gene>
    <name evidence="2" type="ORF">ENW48_01685</name>
</gene>
<feature type="compositionally biased region" description="Pro residues" evidence="1">
    <location>
        <begin position="83"/>
        <end position="92"/>
    </location>
</feature>
<evidence type="ECO:0000256" key="1">
    <source>
        <dbReference type="SAM" id="MobiDB-lite"/>
    </source>
</evidence>
<accession>A0A7C5AL64</accession>
<proteinExistence type="predicted"/>
<dbReference type="AlphaFoldDB" id="A0A7C5AL64"/>
<feature type="region of interest" description="Disordered" evidence="1">
    <location>
        <begin position="35"/>
        <end position="100"/>
    </location>
</feature>
<protein>
    <submittedName>
        <fullName evidence="2">Uncharacterized protein</fullName>
    </submittedName>
</protein>
<name>A0A7C5AL64_9BACT</name>
<evidence type="ECO:0000313" key="2">
    <source>
        <dbReference type="EMBL" id="HGZ10913.1"/>
    </source>
</evidence>
<organism evidence="2">
    <name type="scientific">Desulfobacca acetoxidans</name>
    <dbReference type="NCBI Taxonomy" id="60893"/>
    <lineage>
        <taxon>Bacteria</taxon>
        <taxon>Pseudomonadati</taxon>
        <taxon>Thermodesulfobacteriota</taxon>
        <taxon>Desulfobaccia</taxon>
        <taxon>Desulfobaccales</taxon>
        <taxon>Desulfobaccaceae</taxon>
        <taxon>Desulfobacca</taxon>
    </lineage>
</organism>
<reference evidence="2" key="1">
    <citation type="journal article" date="2020" name="mSystems">
        <title>Genome- and Community-Level Interaction Insights into Carbon Utilization and Element Cycling Functions of Hydrothermarchaeota in Hydrothermal Sediment.</title>
        <authorList>
            <person name="Zhou Z."/>
            <person name="Liu Y."/>
            <person name="Xu W."/>
            <person name="Pan J."/>
            <person name="Luo Z.H."/>
            <person name="Li M."/>
        </authorList>
    </citation>
    <scope>NUCLEOTIDE SEQUENCE [LARGE SCALE GENOMIC DNA]</scope>
    <source>
        <strain evidence="2">SpSt-853</strain>
    </source>
</reference>
<dbReference type="EMBL" id="DTKJ01000014">
    <property type="protein sequence ID" value="HGZ10913.1"/>
    <property type="molecule type" value="Genomic_DNA"/>
</dbReference>